<keyword evidence="9" id="KW-1185">Reference proteome</keyword>
<dbReference type="GO" id="GO:0006281">
    <property type="term" value="P:DNA repair"/>
    <property type="evidence" value="ECO:0007669"/>
    <property type="project" value="UniProtKB-ARBA"/>
</dbReference>
<evidence type="ECO:0000256" key="6">
    <source>
        <dbReference type="SAM" id="MobiDB-lite"/>
    </source>
</evidence>
<dbReference type="SUPFAM" id="SSF52980">
    <property type="entry name" value="Restriction endonuclease-like"/>
    <property type="match status" value="1"/>
</dbReference>
<dbReference type="SUPFAM" id="SSF56672">
    <property type="entry name" value="DNA/RNA polymerases"/>
    <property type="match status" value="1"/>
</dbReference>
<evidence type="ECO:0000256" key="3">
    <source>
        <dbReference type="ARBA" id="ARBA00022695"/>
    </source>
</evidence>
<sequence length="1424" mass="157100">MANAGGRFPSFDPTAGKSWSIYYQRFVYHCKSKKITTDEGMKAEFIASIEDETFEYVQALVNKQLSDDTLTFANIAAAIEQQYVEPDNEIEASAAFHLRNQQPGESVKDYVAELRRLAVPCRFGSALERTLRDRIVLGISSVETRALLFRTPKADMTVEKVIAIARSVESSQRQAIATSSGTMPVHFMGRTPQTKQGPNRGAHNSGVNNNNNNNGGNKKGQQPPTSATPTCRRCDGAHEAATCKYKNTVCDFCNIKGHIAAACNSRKRAERQNGAKGKPRQQPQRQQPANQGLHATSATGDQEGVPTSQGSGSQNENLYYCEYSFFYLTEQEQTAHISATEREAALKLPPPLMKTVHIDGKKMEMELDQGCPIALINETTFNANWPGTELEPVPFQLQTWTYGQVGLQGFFKVTVTDGARSVTLPLFVGPGGGGRPLLGRQWFAPLGLRVVQDPPVTSILYTPQAKPRQSKPATAPGPAPGPAPAPAPAPAAAPMQPSLPEPQPQRQEQDAFQALPKDLREYECLRPGLGMYKGKPVSLEVDLNIRPKFCKARKVPFARRGPVEQEIQRNVDLGVWRGPVPHSKWATAIVPVFKPNRGPRLCGDYRSTLNQALPVDNYPMPTIEEAFASLAGSSVFTKLDLKEAYTQVPVDEASARLLTVSTHKGLFTVHRLPFGISVAPTLFQRVITSLLSGIEGVVVWLDDLLISGKDTKTHDARLKEMGCYAYSMEYRPGKDHGNCDALSRLPIPGRPAPTPEPPEIFLMTGTPSPHLTAADVAAATAVDPTLSQVLEWTRCGWPQKDPGGELSEYFRRRDALSTMRDCLLWGKRVVVPAALHDRALRHLHAAHMGIVRTKALARVLFWWPGLSTRIEHMVGTCSSCQATRPKAPHLPVSPWPRADAPWSRLHIDYAGPFRGRYFLVLVDAYSGWCDAFATTGPTTEATITCLNQCFRYNGSPFTLVSDNGTAFTSHRFRAYCAQRGIKQLFTAPRCPSSNGAAERLVRTLKETLRRLPGGDLQANLDVALDSFRQTPGQDGRTPWEKLCGRPVRTALSLVRPAPVQAIPELAHKYAVGDAVHYKRHGEEEWRPAAVLRHKGAKMLILEDKETTGYLATRHSDQIRRRVTGTSLCSTNDSSLSSPQAPPPRPFLRPSGAPAVLLNGTVFLEKEETAAKTPVTSSQGTATGALVRPPSPPVQGKDLGTKRRRSSGRGLTPLASQLRREEARRPGGPGGPEGPREREPRKTRNPDPNYKVEVAPDGKPYEIPRTRAQYQSPFWDSERAIRVTASKCKAFLSLTSENALIAYFRKSMWGFKKPPTAAMQLGIENEPLARNKYVEEYMSVKDPGAIMWQTGSWVSPQYPKLIFSPDGIIHGTCVTKLFETKYCSILQGADPNDFKTVLTKKQQNSFYLRFVDDKLALKESHPYNY</sequence>
<feature type="region of interest" description="Disordered" evidence="6">
    <location>
        <begin position="1127"/>
        <end position="1152"/>
    </location>
</feature>
<dbReference type="GO" id="GO:0042575">
    <property type="term" value="C:DNA polymerase complex"/>
    <property type="evidence" value="ECO:0007669"/>
    <property type="project" value="UniProtKB-ARBA"/>
</dbReference>
<dbReference type="InterPro" id="IPR001584">
    <property type="entry name" value="Integrase_cat-core"/>
</dbReference>
<dbReference type="Proteomes" id="UP001219518">
    <property type="component" value="Unassembled WGS sequence"/>
</dbReference>
<feature type="domain" description="Integrase catalytic" evidence="7">
    <location>
        <begin position="897"/>
        <end position="1066"/>
    </location>
</feature>
<protein>
    <recommendedName>
        <fullName evidence="1">RNA-directed DNA polymerase</fullName>
        <ecNumber evidence="1">2.7.7.49</ecNumber>
    </recommendedName>
</protein>
<dbReference type="GO" id="GO:0015074">
    <property type="term" value="P:DNA integration"/>
    <property type="evidence" value="ECO:0007669"/>
    <property type="project" value="InterPro"/>
</dbReference>
<feature type="compositionally biased region" description="Pro residues" evidence="6">
    <location>
        <begin position="475"/>
        <end position="503"/>
    </location>
</feature>
<dbReference type="SUPFAM" id="SSF50630">
    <property type="entry name" value="Acid proteases"/>
    <property type="match status" value="1"/>
</dbReference>
<evidence type="ECO:0000259" key="7">
    <source>
        <dbReference type="PROSITE" id="PS50994"/>
    </source>
</evidence>
<evidence type="ECO:0000313" key="8">
    <source>
        <dbReference type="EMBL" id="KAK3908155.1"/>
    </source>
</evidence>
<dbReference type="InterPro" id="IPR043128">
    <property type="entry name" value="Rev_trsase/Diguanyl_cyclase"/>
</dbReference>
<evidence type="ECO:0000256" key="1">
    <source>
        <dbReference type="ARBA" id="ARBA00012493"/>
    </source>
</evidence>
<dbReference type="InterPro" id="IPR041588">
    <property type="entry name" value="Integrase_H2C2"/>
</dbReference>
<dbReference type="InterPro" id="IPR019080">
    <property type="entry name" value="YqaJ_viral_recombinase"/>
</dbReference>
<keyword evidence="3" id="KW-0548">Nucleotidyltransferase</keyword>
<dbReference type="PROSITE" id="PS50994">
    <property type="entry name" value="INTEGRASE"/>
    <property type="match status" value="1"/>
</dbReference>
<dbReference type="FunFam" id="1.10.340.70:FF:000003">
    <property type="entry name" value="Protein CBG25708"/>
    <property type="match status" value="1"/>
</dbReference>
<comment type="caution">
    <text evidence="8">The sequence shown here is derived from an EMBL/GenBank/DDBJ whole genome shotgun (WGS) entry which is preliminary data.</text>
</comment>
<feature type="compositionally biased region" description="Low complexity" evidence="6">
    <location>
        <begin position="1127"/>
        <end position="1138"/>
    </location>
</feature>
<organism evidence="8 9">
    <name type="scientific">Frankliniella fusca</name>
    <dbReference type="NCBI Taxonomy" id="407009"/>
    <lineage>
        <taxon>Eukaryota</taxon>
        <taxon>Metazoa</taxon>
        <taxon>Ecdysozoa</taxon>
        <taxon>Arthropoda</taxon>
        <taxon>Hexapoda</taxon>
        <taxon>Insecta</taxon>
        <taxon>Pterygota</taxon>
        <taxon>Neoptera</taxon>
        <taxon>Paraneoptera</taxon>
        <taxon>Thysanoptera</taxon>
        <taxon>Terebrantia</taxon>
        <taxon>Thripoidea</taxon>
        <taxon>Thripidae</taxon>
        <taxon>Frankliniella</taxon>
    </lineage>
</organism>
<dbReference type="PANTHER" id="PTHR37984">
    <property type="entry name" value="PROTEIN CBG26694"/>
    <property type="match status" value="1"/>
</dbReference>
<dbReference type="InterPro" id="IPR021109">
    <property type="entry name" value="Peptidase_aspartic_dom_sf"/>
</dbReference>
<proteinExistence type="predicted"/>
<dbReference type="PANTHER" id="PTHR37984:SF5">
    <property type="entry name" value="PROTEIN NYNRIN-LIKE"/>
    <property type="match status" value="1"/>
</dbReference>
<dbReference type="GO" id="GO:0003964">
    <property type="term" value="F:RNA-directed DNA polymerase activity"/>
    <property type="evidence" value="ECO:0007669"/>
    <property type="project" value="UniProtKB-EC"/>
</dbReference>
<dbReference type="Gene3D" id="3.90.320.10">
    <property type="match status" value="1"/>
</dbReference>
<dbReference type="Pfam" id="PF09588">
    <property type="entry name" value="YqaJ"/>
    <property type="match status" value="1"/>
</dbReference>
<dbReference type="EC" id="2.7.7.49" evidence="1"/>
<dbReference type="InterPro" id="IPR000477">
    <property type="entry name" value="RT_dom"/>
</dbReference>
<reference evidence="8" key="2">
    <citation type="journal article" date="2023" name="BMC Genomics">
        <title>Pest status, molecular evolution, and epigenetic factors derived from the genome assembly of Frankliniella fusca, a thysanopteran phytovirus vector.</title>
        <authorList>
            <person name="Catto M.A."/>
            <person name="Labadie P.E."/>
            <person name="Jacobson A.L."/>
            <person name="Kennedy G.G."/>
            <person name="Srinivasan R."/>
            <person name="Hunt B.G."/>
        </authorList>
    </citation>
    <scope>NUCLEOTIDE SEQUENCE</scope>
    <source>
        <strain evidence="8">PL_HMW_Pooled</strain>
    </source>
</reference>
<dbReference type="InterPro" id="IPR036397">
    <property type="entry name" value="RNaseH_sf"/>
</dbReference>
<feature type="compositionally biased region" description="Low complexity" evidence="6">
    <location>
        <begin position="199"/>
        <end position="216"/>
    </location>
</feature>
<feature type="region of interest" description="Disordered" evidence="6">
    <location>
        <begin position="173"/>
        <end position="233"/>
    </location>
</feature>
<gene>
    <name evidence="8" type="ORF">KUF71_018668</name>
</gene>
<keyword evidence="5" id="KW-0255">Endonuclease</keyword>
<dbReference type="Pfam" id="PF00665">
    <property type="entry name" value="rve"/>
    <property type="match status" value="1"/>
</dbReference>
<feature type="compositionally biased region" description="Polar residues" evidence="6">
    <location>
        <begin position="289"/>
        <end position="313"/>
    </location>
</feature>
<keyword evidence="5" id="KW-0378">Hydrolase</keyword>
<dbReference type="Gene3D" id="3.30.420.10">
    <property type="entry name" value="Ribonuclease H-like superfamily/Ribonuclease H"/>
    <property type="match status" value="1"/>
</dbReference>
<dbReference type="Gene3D" id="3.10.10.10">
    <property type="entry name" value="HIV Type 1 Reverse Transcriptase, subunit A, domain 1"/>
    <property type="match status" value="1"/>
</dbReference>
<name>A0AAE1GRC8_9NEOP</name>
<dbReference type="InterPro" id="IPR043502">
    <property type="entry name" value="DNA/RNA_pol_sf"/>
</dbReference>
<dbReference type="GO" id="GO:0004519">
    <property type="term" value="F:endonuclease activity"/>
    <property type="evidence" value="ECO:0007669"/>
    <property type="project" value="UniProtKB-KW"/>
</dbReference>
<dbReference type="Pfam" id="PF00078">
    <property type="entry name" value="RVT_1"/>
    <property type="match status" value="1"/>
</dbReference>
<feature type="compositionally biased region" description="Polar residues" evidence="6">
    <location>
        <begin position="219"/>
        <end position="229"/>
    </location>
</feature>
<accession>A0AAE1GRC8</accession>
<feature type="region of interest" description="Disordered" evidence="6">
    <location>
        <begin position="462"/>
        <end position="510"/>
    </location>
</feature>
<dbReference type="Pfam" id="PF17921">
    <property type="entry name" value="Integrase_H2C2"/>
    <property type="match status" value="1"/>
</dbReference>
<dbReference type="CDD" id="cd01647">
    <property type="entry name" value="RT_LTR"/>
    <property type="match status" value="1"/>
</dbReference>
<dbReference type="EMBL" id="JAHWGI010000031">
    <property type="protein sequence ID" value="KAK3908155.1"/>
    <property type="molecule type" value="Genomic_DNA"/>
</dbReference>
<evidence type="ECO:0000256" key="4">
    <source>
        <dbReference type="ARBA" id="ARBA00022722"/>
    </source>
</evidence>
<dbReference type="SUPFAM" id="SSF53098">
    <property type="entry name" value="Ribonuclease H-like"/>
    <property type="match status" value="1"/>
</dbReference>
<keyword evidence="4" id="KW-0540">Nuclease</keyword>
<keyword evidence="2" id="KW-0808">Transferase</keyword>
<dbReference type="InterPro" id="IPR011604">
    <property type="entry name" value="PDDEXK-like_dom_sf"/>
</dbReference>
<feature type="region of interest" description="Disordered" evidence="6">
    <location>
        <begin position="1168"/>
        <end position="1259"/>
    </location>
</feature>
<reference evidence="8" key="1">
    <citation type="submission" date="2021-07" db="EMBL/GenBank/DDBJ databases">
        <authorList>
            <person name="Catto M.A."/>
            <person name="Jacobson A."/>
            <person name="Kennedy G."/>
            <person name="Labadie P."/>
            <person name="Hunt B.G."/>
            <person name="Srinivasan R."/>
        </authorList>
    </citation>
    <scope>NUCLEOTIDE SEQUENCE</scope>
    <source>
        <strain evidence="8">PL_HMW_Pooled</strain>
        <tissue evidence="8">Head</tissue>
    </source>
</reference>
<evidence type="ECO:0000313" key="9">
    <source>
        <dbReference type="Proteomes" id="UP001219518"/>
    </source>
</evidence>
<dbReference type="Gene3D" id="1.10.340.70">
    <property type="match status" value="1"/>
</dbReference>
<evidence type="ECO:0000256" key="2">
    <source>
        <dbReference type="ARBA" id="ARBA00022679"/>
    </source>
</evidence>
<dbReference type="GO" id="GO:0003676">
    <property type="term" value="F:nucleic acid binding"/>
    <property type="evidence" value="ECO:0007669"/>
    <property type="project" value="InterPro"/>
</dbReference>
<dbReference type="Gene3D" id="3.30.70.270">
    <property type="match status" value="1"/>
</dbReference>
<evidence type="ECO:0000256" key="5">
    <source>
        <dbReference type="ARBA" id="ARBA00022759"/>
    </source>
</evidence>
<feature type="compositionally biased region" description="Basic and acidic residues" evidence="6">
    <location>
        <begin position="1233"/>
        <end position="1244"/>
    </location>
</feature>
<dbReference type="InterPro" id="IPR011335">
    <property type="entry name" value="Restrct_endonuc-II-like"/>
</dbReference>
<feature type="compositionally biased region" description="Polar residues" evidence="6">
    <location>
        <begin position="173"/>
        <end position="182"/>
    </location>
</feature>
<dbReference type="InterPro" id="IPR050951">
    <property type="entry name" value="Retrovirus_Pol_polyprotein"/>
</dbReference>
<feature type="region of interest" description="Disordered" evidence="6">
    <location>
        <begin position="269"/>
        <end position="313"/>
    </location>
</feature>
<dbReference type="InterPro" id="IPR012337">
    <property type="entry name" value="RNaseH-like_sf"/>
</dbReference>